<dbReference type="InterPro" id="IPR021109">
    <property type="entry name" value="Peptidase_aspartic_dom_sf"/>
</dbReference>
<accession>A0A1Z5K0E7</accession>
<keyword evidence="4 11" id="KW-0812">Transmembrane</keyword>
<feature type="region of interest" description="Disordered" evidence="10">
    <location>
        <begin position="38"/>
        <end position="60"/>
    </location>
</feature>
<feature type="signal peptide" evidence="12">
    <location>
        <begin position="1"/>
        <end position="17"/>
    </location>
</feature>
<dbReference type="SUPFAM" id="SSF50630">
    <property type="entry name" value="Acid proteases"/>
    <property type="match status" value="1"/>
</dbReference>
<keyword evidence="3" id="KW-0645">Protease</keyword>
<keyword evidence="5 12" id="KW-0732">Signal</keyword>
<keyword evidence="8 11" id="KW-0472">Membrane</keyword>
<dbReference type="Gene3D" id="2.40.70.10">
    <property type="entry name" value="Acid Proteases"/>
    <property type="match status" value="2"/>
</dbReference>
<sequence length="595" mass="66782">MSFLILSLSSLSLSAQATDKVLTFPLVPHHEIARRRRALTQTNRYTDAEEEERRNEQYQARSMSFFGSTGSTKNDSTEQLAKQVSVIYQGYGTHYVDLWVGTPPQRQTVIIDTGSGVTAFPCATCTHCGVPEYHASRLFQQDDSITFRLLTCDECTGYQTHCDWQGKTCRMEALYGEGSFWYAQQSEDVAYLGGSHYRPVHQDQIGKPVSDLDPTAGAALAMQLQFFCQDFITGLFVPQLADGIMGMDRDSLSWVRQMKKQGKVDREAFSLCFVRAPNILRDGSEAGTISLGGTDTRLHRTPIVYTDRSYVKGGWYGVHIRKVYLREGGGGNYVTPSTNHLKIIPLKIDENAMNTGDIIVDSGTTNTFLHKSIGDALYGQYKEMTGRDWDHDWKTLTLEELDSLPTILLQLRGDDSRNKQVAADFGKQGVVPGLVGQLDPQHPYDVLIAIPPSHYYEYRPDTGKVANRLFADGRGMSILGANSMMGHDILFDLDHNILGWAESTCDYDQLLKRNFDGAYPPQWKEPVEMTWLGGRSHDAVCSGFLCQLSCTTIMVILLFAAHQKFKKRKANVERQLSIVELEMQTPPSFRDSEYS</sequence>
<feature type="transmembrane region" description="Helical" evidence="11">
    <location>
        <begin position="542"/>
        <end position="561"/>
    </location>
</feature>
<organism evidence="14 15">
    <name type="scientific">Fistulifera solaris</name>
    <name type="common">Oleaginous diatom</name>
    <dbReference type="NCBI Taxonomy" id="1519565"/>
    <lineage>
        <taxon>Eukaryota</taxon>
        <taxon>Sar</taxon>
        <taxon>Stramenopiles</taxon>
        <taxon>Ochrophyta</taxon>
        <taxon>Bacillariophyta</taxon>
        <taxon>Bacillariophyceae</taxon>
        <taxon>Bacillariophycidae</taxon>
        <taxon>Naviculales</taxon>
        <taxon>Naviculaceae</taxon>
        <taxon>Fistulifera</taxon>
    </lineage>
</organism>
<dbReference type="OrthoDB" id="2747330at2759"/>
<dbReference type="PROSITE" id="PS51767">
    <property type="entry name" value="PEPTIDASE_A1"/>
    <property type="match status" value="1"/>
</dbReference>
<dbReference type="GO" id="GO:0006508">
    <property type="term" value="P:proteolysis"/>
    <property type="evidence" value="ECO:0007669"/>
    <property type="project" value="UniProtKB-KW"/>
</dbReference>
<evidence type="ECO:0000256" key="6">
    <source>
        <dbReference type="ARBA" id="ARBA00022801"/>
    </source>
</evidence>
<dbReference type="PANTHER" id="PTHR13683">
    <property type="entry name" value="ASPARTYL PROTEASES"/>
    <property type="match status" value="1"/>
</dbReference>
<evidence type="ECO:0000256" key="11">
    <source>
        <dbReference type="SAM" id="Phobius"/>
    </source>
</evidence>
<dbReference type="GO" id="GO:0004190">
    <property type="term" value="F:aspartic-type endopeptidase activity"/>
    <property type="evidence" value="ECO:0007669"/>
    <property type="project" value="InterPro"/>
</dbReference>
<dbReference type="AlphaFoldDB" id="A0A1Z5K0E7"/>
<proteinExistence type="inferred from homology"/>
<keyword evidence="15" id="KW-1185">Reference proteome</keyword>
<evidence type="ECO:0000256" key="7">
    <source>
        <dbReference type="ARBA" id="ARBA00022989"/>
    </source>
</evidence>
<feature type="domain" description="Peptidase A1" evidence="13">
    <location>
        <begin position="94"/>
        <end position="501"/>
    </location>
</feature>
<dbReference type="InterPro" id="IPR034164">
    <property type="entry name" value="Pepsin-like_dom"/>
</dbReference>
<evidence type="ECO:0000313" key="14">
    <source>
        <dbReference type="EMBL" id="GAX19764.1"/>
    </source>
</evidence>
<evidence type="ECO:0000256" key="12">
    <source>
        <dbReference type="SAM" id="SignalP"/>
    </source>
</evidence>
<reference evidence="14 15" key="1">
    <citation type="journal article" date="2015" name="Plant Cell">
        <title>Oil accumulation by the oleaginous diatom Fistulifera solaris as revealed by the genome and transcriptome.</title>
        <authorList>
            <person name="Tanaka T."/>
            <person name="Maeda Y."/>
            <person name="Veluchamy A."/>
            <person name="Tanaka M."/>
            <person name="Abida H."/>
            <person name="Marechal E."/>
            <person name="Bowler C."/>
            <person name="Muto M."/>
            <person name="Sunaga Y."/>
            <person name="Tanaka M."/>
            <person name="Yoshino T."/>
            <person name="Taniguchi T."/>
            <person name="Fukuda Y."/>
            <person name="Nemoto M."/>
            <person name="Matsumoto M."/>
            <person name="Wong P.S."/>
            <person name="Aburatani S."/>
            <person name="Fujibuchi W."/>
        </authorList>
    </citation>
    <scope>NUCLEOTIDE SEQUENCE [LARGE SCALE GENOMIC DNA]</scope>
    <source>
        <strain evidence="14 15">JPCC DA0580</strain>
    </source>
</reference>
<dbReference type="GO" id="GO:0016020">
    <property type="term" value="C:membrane"/>
    <property type="evidence" value="ECO:0007669"/>
    <property type="project" value="UniProtKB-SubCell"/>
</dbReference>
<evidence type="ECO:0000256" key="4">
    <source>
        <dbReference type="ARBA" id="ARBA00022692"/>
    </source>
</evidence>
<dbReference type="InParanoid" id="A0A1Z5K0E7"/>
<dbReference type="Pfam" id="PF14543">
    <property type="entry name" value="TAXi_N"/>
    <property type="match status" value="1"/>
</dbReference>
<dbReference type="InterPro" id="IPR001461">
    <property type="entry name" value="Aspartic_peptidase_A1"/>
</dbReference>
<evidence type="ECO:0000256" key="8">
    <source>
        <dbReference type="ARBA" id="ARBA00023136"/>
    </source>
</evidence>
<comment type="subcellular location">
    <subcellularLocation>
        <location evidence="1">Membrane</location>
    </subcellularLocation>
</comment>
<comment type="caution">
    <text evidence="14">The sequence shown here is derived from an EMBL/GenBank/DDBJ whole genome shotgun (WGS) entry which is preliminary data.</text>
</comment>
<protein>
    <recommendedName>
        <fullName evidence="13">Peptidase A1 domain-containing protein</fullName>
    </recommendedName>
</protein>
<feature type="chain" id="PRO_5012532109" description="Peptidase A1 domain-containing protein" evidence="12">
    <location>
        <begin position="18"/>
        <end position="595"/>
    </location>
</feature>
<keyword evidence="7 11" id="KW-1133">Transmembrane helix</keyword>
<comment type="similarity">
    <text evidence="2">Belongs to the peptidase A1 family.</text>
</comment>
<dbReference type="CDD" id="cd05471">
    <property type="entry name" value="pepsin_like"/>
    <property type="match status" value="1"/>
</dbReference>
<keyword evidence="9" id="KW-1015">Disulfide bond</keyword>
<dbReference type="PRINTS" id="PR00792">
    <property type="entry name" value="PEPSIN"/>
</dbReference>
<dbReference type="Proteomes" id="UP000198406">
    <property type="component" value="Unassembled WGS sequence"/>
</dbReference>
<evidence type="ECO:0000259" key="13">
    <source>
        <dbReference type="PROSITE" id="PS51767"/>
    </source>
</evidence>
<dbReference type="EMBL" id="BDSP01000138">
    <property type="protein sequence ID" value="GAX19764.1"/>
    <property type="molecule type" value="Genomic_DNA"/>
</dbReference>
<dbReference type="InterPro" id="IPR032861">
    <property type="entry name" value="TAXi_N"/>
</dbReference>
<evidence type="ECO:0000256" key="10">
    <source>
        <dbReference type="SAM" id="MobiDB-lite"/>
    </source>
</evidence>
<evidence type="ECO:0000256" key="5">
    <source>
        <dbReference type="ARBA" id="ARBA00022729"/>
    </source>
</evidence>
<keyword evidence="6" id="KW-0378">Hydrolase</keyword>
<feature type="disulfide bond" evidence="9">
    <location>
        <begin position="125"/>
        <end position="152"/>
    </location>
</feature>
<dbReference type="InterPro" id="IPR033121">
    <property type="entry name" value="PEPTIDASE_A1"/>
</dbReference>
<evidence type="ECO:0000313" key="15">
    <source>
        <dbReference type="Proteomes" id="UP000198406"/>
    </source>
</evidence>
<evidence type="ECO:0000256" key="3">
    <source>
        <dbReference type="ARBA" id="ARBA00022670"/>
    </source>
</evidence>
<gene>
    <name evidence="14" type="ORF">FisN_37Lh035</name>
</gene>
<dbReference type="PANTHER" id="PTHR13683:SF375">
    <property type="entry name" value="PEPTIDASE A1 DOMAIN-CONTAINING PROTEIN"/>
    <property type="match status" value="1"/>
</dbReference>
<evidence type="ECO:0000256" key="9">
    <source>
        <dbReference type="PIRSR" id="PIRSR601461-2"/>
    </source>
</evidence>
<name>A0A1Z5K0E7_FISSO</name>
<evidence type="ECO:0000256" key="1">
    <source>
        <dbReference type="ARBA" id="ARBA00004370"/>
    </source>
</evidence>
<evidence type="ECO:0000256" key="2">
    <source>
        <dbReference type="ARBA" id="ARBA00007447"/>
    </source>
</evidence>